<evidence type="ECO:0000256" key="2">
    <source>
        <dbReference type="ARBA" id="ARBA00023015"/>
    </source>
</evidence>
<dbReference type="AlphaFoldDB" id="A0A5C5GIE9"/>
<comment type="caution">
    <text evidence="6">The sequence shown here is derived from an EMBL/GenBank/DDBJ whole genome shotgun (WGS) entry which is preliminary data.</text>
</comment>
<dbReference type="RefSeq" id="WP_140193913.1">
    <property type="nucleotide sequence ID" value="NZ_CP065915.1"/>
</dbReference>
<dbReference type="GO" id="GO:0043565">
    <property type="term" value="F:sequence-specific DNA binding"/>
    <property type="evidence" value="ECO:0007669"/>
    <property type="project" value="TreeGrafter"/>
</dbReference>
<gene>
    <name evidence="6" type="ORF">FHY64_08110</name>
</gene>
<dbReference type="PANTHER" id="PTHR30537:SF3">
    <property type="entry name" value="TRANSCRIPTIONAL REGULATORY PROTEIN"/>
    <property type="match status" value="1"/>
</dbReference>
<dbReference type="InterPro" id="IPR036388">
    <property type="entry name" value="WH-like_DNA-bd_sf"/>
</dbReference>
<dbReference type="InterPro" id="IPR005119">
    <property type="entry name" value="LysR_subst-bd"/>
</dbReference>
<protein>
    <submittedName>
        <fullName evidence="6">LysR family transcriptional regulator</fullName>
    </submittedName>
</protein>
<reference evidence="6 7" key="1">
    <citation type="submission" date="2019-06" db="EMBL/GenBank/DDBJ databases">
        <title>Genome of new Rhodobacteraceae sp. SM1903.</title>
        <authorList>
            <person name="Ren X."/>
        </authorList>
    </citation>
    <scope>NUCLEOTIDE SEQUENCE [LARGE SCALE GENOMIC DNA]</scope>
    <source>
        <strain evidence="6 7">SM1903</strain>
    </source>
</reference>
<dbReference type="SUPFAM" id="SSF53850">
    <property type="entry name" value="Periplasmic binding protein-like II"/>
    <property type="match status" value="1"/>
</dbReference>
<dbReference type="Gene3D" id="3.40.190.290">
    <property type="match status" value="1"/>
</dbReference>
<proteinExistence type="inferred from homology"/>
<dbReference type="EMBL" id="VFFF01000001">
    <property type="protein sequence ID" value="TNY33226.1"/>
    <property type="molecule type" value="Genomic_DNA"/>
</dbReference>
<accession>A0A5C5GIE9</accession>
<comment type="similarity">
    <text evidence="1">Belongs to the LysR transcriptional regulatory family.</text>
</comment>
<dbReference type="InterPro" id="IPR058163">
    <property type="entry name" value="LysR-type_TF_proteobact-type"/>
</dbReference>
<dbReference type="OrthoDB" id="9796526at2"/>
<keyword evidence="3" id="KW-0238">DNA-binding</keyword>
<sequence>MKDAPALDDLALFLAVADAGSLSGAAEATGTPLPTLSRRMTGLERGLNRRLFLRGAKGYALTAEGRSLADRLEGLRAVRPGVEEWLDDGTRRPRIRITAGLWTSRYLTRNARDFWSPDDPWLPEFLASNANIDLARREADIGIRNRPPEHSWLARQRMARIDYAVYATSEAVKGYVTIPSSAASTPSERWLRAHDPDAIVTTASDARLCLDLALAGIGHIVLPCFAGDAEAGLVRLGAPIRELSHDEWLVSHHDARHDPPVRAALDSLASLLTAPERFG</sequence>
<dbReference type="InterPro" id="IPR000847">
    <property type="entry name" value="LysR_HTH_N"/>
</dbReference>
<dbReference type="Pfam" id="PF00126">
    <property type="entry name" value="HTH_1"/>
    <property type="match status" value="1"/>
</dbReference>
<evidence type="ECO:0000256" key="4">
    <source>
        <dbReference type="ARBA" id="ARBA00023163"/>
    </source>
</evidence>
<evidence type="ECO:0000313" key="6">
    <source>
        <dbReference type="EMBL" id="TNY33226.1"/>
    </source>
</evidence>
<dbReference type="Proteomes" id="UP000314011">
    <property type="component" value="Unassembled WGS sequence"/>
</dbReference>
<feature type="domain" description="HTH lysR-type" evidence="5">
    <location>
        <begin position="5"/>
        <end position="62"/>
    </location>
</feature>
<evidence type="ECO:0000259" key="5">
    <source>
        <dbReference type="PROSITE" id="PS50931"/>
    </source>
</evidence>
<dbReference type="SUPFAM" id="SSF46785">
    <property type="entry name" value="Winged helix' DNA-binding domain"/>
    <property type="match status" value="1"/>
</dbReference>
<dbReference type="InterPro" id="IPR036390">
    <property type="entry name" value="WH_DNA-bd_sf"/>
</dbReference>
<dbReference type="Pfam" id="PF03466">
    <property type="entry name" value="LysR_substrate"/>
    <property type="match status" value="1"/>
</dbReference>
<keyword evidence="7" id="KW-1185">Reference proteome</keyword>
<evidence type="ECO:0000313" key="7">
    <source>
        <dbReference type="Proteomes" id="UP000314011"/>
    </source>
</evidence>
<dbReference type="Gene3D" id="1.10.10.10">
    <property type="entry name" value="Winged helix-like DNA-binding domain superfamily/Winged helix DNA-binding domain"/>
    <property type="match status" value="1"/>
</dbReference>
<dbReference type="GO" id="GO:0003700">
    <property type="term" value="F:DNA-binding transcription factor activity"/>
    <property type="evidence" value="ECO:0007669"/>
    <property type="project" value="InterPro"/>
</dbReference>
<evidence type="ECO:0000256" key="3">
    <source>
        <dbReference type="ARBA" id="ARBA00023125"/>
    </source>
</evidence>
<dbReference type="PROSITE" id="PS50931">
    <property type="entry name" value="HTH_LYSR"/>
    <property type="match status" value="1"/>
</dbReference>
<keyword evidence="2" id="KW-0805">Transcription regulation</keyword>
<evidence type="ECO:0000256" key="1">
    <source>
        <dbReference type="ARBA" id="ARBA00009437"/>
    </source>
</evidence>
<keyword evidence="4" id="KW-0804">Transcription</keyword>
<organism evidence="6 7">
    <name type="scientific">Pelagovum pacificum</name>
    <dbReference type="NCBI Taxonomy" id="2588711"/>
    <lineage>
        <taxon>Bacteria</taxon>
        <taxon>Pseudomonadati</taxon>
        <taxon>Pseudomonadota</taxon>
        <taxon>Alphaproteobacteria</taxon>
        <taxon>Rhodobacterales</taxon>
        <taxon>Paracoccaceae</taxon>
        <taxon>Pelagovum</taxon>
    </lineage>
</organism>
<dbReference type="GO" id="GO:0006351">
    <property type="term" value="P:DNA-templated transcription"/>
    <property type="evidence" value="ECO:0007669"/>
    <property type="project" value="TreeGrafter"/>
</dbReference>
<name>A0A5C5GIE9_9RHOB</name>
<dbReference type="PANTHER" id="PTHR30537">
    <property type="entry name" value="HTH-TYPE TRANSCRIPTIONAL REGULATOR"/>
    <property type="match status" value="1"/>
</dbReference>